<gene>
    <name evidence="1" type="ORF">CUMW_177750</name>
</gene>
<name>A0A2H5PY02_CITUN</name>
<dbReference type="Proteomes" id="UP000236630">
    <property type="component" value="Unassembled WGS sequence"/>
</dbReference>
<protein>
    <submittedName>
        <fullName evidence="1">Uncharacterized protein</fullName>
    </submittedName>
</protein>
<evidence type="ECO:0000313" key="2">
    <source>
        <dbReference type="Proteomes" id="UP000236630"/>
    </source>
</evidence>
<organism evidence="1 2">
    <name type="scientific">Citrus unshiu</name>
    <name type="common">Satsuma mandarin</name>
    <name type="synonym">Citrus nobilis var. unshiu</name>
    <dbReference type="NCBI Taxonomy" id="55188"/>
    <lineage>
        <taxon>Eukaryota</taxon>
        <taxon>Viridiplantae</taxon>
        <taxon>Streptophyta</taxon>
        <taxon>Embryophyta</taxon>
        <taxon>Tracheophyta</taxon>
        <taxon>Spermatophyta</taxon>
        <taxon>Magnoliopsida</taxon>
        <taxon>eudicotyledons</taxon>
        <taxon>Gunneridae</taxon>
        <taxon>Pentapetalae</taxon>
        <taxon>rosids</taxon>
        <taxon>malvids</taxon>
        <taxon>Sapindales</taxon>
        <taxon>Rutaceae</taxon>
        <taxon>Aurantioideae</taxon>
        <taxon>Citrus</taxon>
    </lineage>
</organism>
<sequence>MCCVPTQLLHDAMQSSGSGSGNMIQTFPRFVRVSTIEKGQLGSFAMRAGISSGADFWVVLCGSTRRNVLVDSKNFKNLIPDLSITGCFHYS</sequence>
<keyword evidence="2" id="KW-1185">Reference proteome</keyword>
<accession>A0A2H5PY02</accession>
<reference evidence="1 2" key="1">
    <citation type="journal article" date="2017" name="Front. Genet.">
        <title>Draft sequencing of the heterozygous diploid genome of Satsuma (Citrus unshiu Marc.) using a hybrid assembly approach.</title>
        <authorList>
            <person name="Shimizu T."/>
            <person name="Tanizawa Y."/>
            <person name="Mochizuki T."/>
            <person name="Nagasaki H."/>
            <person name="Yoshioka T."/>
            <person name="Toyoda A."/>
            <person name="Fujiyama A."/>
            <person name="Kaminuma E."/>
            <person name="Nakamura Y."/>
        </authorList>
    </citation>
    <scope>NUCLEOTIDE SEQUENCE [LARGE SCALE GENOMIC DNA]</scope>
    <source>
        <strain evidence="2">cv. Miyagawa wase</strain>
    </source>
</reference>
<proteinExistence type="predicted"/>
<evidence type="ECO:0000313" key="1">
    <source>
        <dbReference type="EMBL" id="GAY57222.1"/>
    </source>
</evidence>
<comment type="caution">
    <text evidence="1">The sequence shown here is derived from an EMBL/GenBank/DDBJ whole genome shotgun (WGS) entry which is preliminary data.</text>
</comment>
<dbReference type="AlphaFoldDB" id="A0A2H5PY02"/>
<dbReference type="EMBL" id="BDQV01000156">
    <property type="protein sequence ID" value="GAY57222.1"/>
    <property type="molecule type" value="Genomic_DNA"/>
</dbReference>